<reference evidence="2 3" key="1">
    <citation type="submission" date="2023-04" db="EMBL/GenBank/DDBJ databases">
        <title>Spirochaete genome identified in red abalone sample constitutes a novel genus.</title>
        <authorList>
            <person name="Sharma S.P."/>
            <person name="Purcell C.M."/>
            <person name="Hyde J.R."/>
            <person name="Severin A.J."/>
        </authorList>
    </citation>
    <scope>NUCLEOTIDE SEQUENCE [LARGE SCALE GENOMIC DNA]</scope>
    <source>
        <strain evidence="2 3">SP-2023</strain>
    </source>
</reference>
<evidence type="ECO:0000256" key="1">
    <source>
        <dbReference type="SAM" id="MobiDB-lite"/>
    </source>
</evidence>
<proteinExistence type="predicted"/>
<organism evidence="2 3">
    <name type="scientific">Candidatus Haliotispira prima</name>
    <dbReference type="NCBI Taxonomy" id="3034016"/>
    <lineage>
        <taxon>Bacteria</taxon>
        <taxon>Pseudomonadati</taxon>
        <taxon>Spirochaetota</taxon>
        <taxon>Spirochaetia</taxon>
        <taxon>Spirochaetales</taxon>
        <taxon>Spirochaetaceae</taxon>
        <taxon>Candidatus Haliotispira</taxon>
    </lineage>
</organism>
<dbReference type="RefSeq" id="WP_326926876.1">
    <property type="nucleotide sequence ID" value="NZ_CP123443.1"/>
</dbReference>
<keyword evidence="3" id="KW-1185">Reference proteome</keyword>
<name>A0ABY8MFB5_9SPIO</name>
<feature type="region of interest" description="Disordered" evidence="1">
    <location>
        <begin position="1"/>
        <end position="22"/>
    </location>
</feature>
<evidence type="ECO:0008006" key="4">
    <source>
        <dbReference type="Google" id="ProtNLM"/>
    </source>
</evidence>
<protein>
    <recommendedName>
        <fullName evidence="4">Lipoprotein</fullName>
    </recommendedName>
</protein>
<sequence>MVLSGCAPLSQTGDPPATPSPAKSITVNYSGLHYVHFTVADPGLSADETVGFLITATDSSLSKAEAEVKKGYITRKFTEAKKTRDIFMFLHEGTAYELATGSTDIPFVDEATASDTSFETSDILQENTSYKIKVYDGDTILEKTFTTKSFSAGDVSSEGLIAYMGGLAGVSNVVGDPTDSEIVAIKASIPLKIERKAEEIMLIPYADDYYEGGSVDYFENGLLHGRCTPTCGAGISGVHVYGLRIELNKLASVLYIVSPQRKVSPSLWTVKEGIRPAFAYNTEIISE</sequence>
<accession>A0ABY8MFB5</accession>
<evidence type="ECO:0000313" key="2">
    <source>
        <dbReference type="EMBL" id="WGK68690.1"/>
    </source>
</evidence>
<evidence type="ECO:0000313" key="3">
    <source>
        <dbReference type="Proteomes" id="UP001228690"/>
    </source>
</evidence>
<gene>
    <name evidence="2" type="ORF">P0082_09395</name>
</gene>
<dbReference type="Proteomes" id="UP001228690">
    <property type="component" value="Chromosome"/>
</dbReference>
<dbReference type="EMBL" id="CP123443">
    <property type="protein sequence ID" value="WGK68690.1"/>
    <property type="molecule type" value="Genomic_DNA"/>
</dbReference>